<dbReference type="eggNOG" id="COG3038">
    <property type="taxonomic scope" value="Bacteria"/>
</dbReference>
<protein>
    <submittedName>
        <fullName evidence="15">Cytochrome b562</fullName>
    </submittedName>
</protein>
<dbReference type="PANTHER" id="PTHR30529">
    <property type="entry name" value="CYTOCHROME B561"/>
    <property type="match status" value="1"/>
</dbReference>
<feature type="transmembrane region" description="Helical" evidence="13">
    <location>
        <begin position="128"/>
        <end position="148"/>
    </location>
</feature>
<proteinExistence type="inferred from homology"/>
<comment type="cofactor">
    <cofactor evidence="1">
        <name>heme b</name>
        <dbReference type="ChEBI" id="CHEBI:60344"/>
    </cofactor>
</comment>
<keyword evidence="16" id="KW-1185">Reference proteome</keyword>
<organism evidence="15 16">
    <name type="scientific">Maritimibacter alkaliphilus HTCC2654</name>
    <dbReference type="NCBI Taxonomy" id="314271"/>
    <lineage>
        <taxon>Bacteria</taxon>
        <taxon>Pseudomonadati</taxon>
        <taxon>Pseudomonadota</taxon>
        <taxon>Alphaproteobacteria</taxon>
        <taxon>Rhodobacterales</taxon>
        <taxon>Roseobacteraceae</taxon>
        <taxon>Maritimibacter</taxon>
    </lineage>
</organism>
<evidence type="ECO:0000256" key="12">
    <source>
        <dbReference type="ARBA" id="ARBA00037975"/>
    </source>
</evidence>
<evidence type="ECO:0000313" key="16">
    <source>
        <dbReference type="Proteomes" id="UP000002931"/>
    </source>
</evidence>
<evidence type="ECO:0000256" key="6">
    <source>
        <dbReference type="ARBA" id="ARBA00022692"/>
    </source>
</evidence>
<comment type="caution">
    <text evidence="15">The sequence shown here is derived from an EMBL/GenBank/DDBJ whole genome shotgun (WGS) entry which is preliminary data.</text>
</comment>
<evidence type="ECO:0000256" key="3">
    <source>
        <dbReference type="ARBA" id="ARBA00022448"/>
    </source>
</evidence>
<evidence type="ECO:0000256" key="11">
    <source>
        <dbReference type="ARBA" id="ARBA00023136"/>
    </source>
</evidence>
<dbReference type="PANTHER" id="PTHR30529:SF1">
    <property type="entry name" value="CYTOCHROME B561 HOMOLOG 2"/>
    <property type="match status" value="1"/>
</dbReference>
<evidence type="ECO:0000256" key="4">
    <source>
        <dbReference type="ARBA" id="ARBA00022475"/>
    </source>
</evidence>
<dbReference type="InterPro" id="IPR011577">
    <property type="entry name" value="Cyt_b561_bac/Ni-Hgenase"/>
</dbReference>
<feature type="transmembrane region" description="Helical" evidence="13">
    <location>
        <begin position="12"/>
        <end position="29"/>
    </location>
</feature>
<dbReference type="AlphaFoldDB" id="A3VL84"/>
<keyword evidence="10" id="KW-0408">Iron</keyword>
<reference evidence="15 16" key="1">
    <citation type="journal article" date="2010" name="J. Bacteriol.">
        <title>Genome sequences of Pelagibaca bermudensis HTCC2601T and Maritimibacter alkaliphilus HTCC2654T, the type strains of two marine Roseobacter genera.</title>
        <authorList>
            <person name="Thrash J.C."/>
            <person name="Cho J.C."/>
            <person name="Ferriera S."/>
            <person name="Johnson J."/>
            <person name="Vergin K.L."/>
            <person name="Giovannoni S.J."/>
        </authorList>
    </citation>
    <scope>NUCLEOTIDE SEQUENCE [LARGE SCALE GENOMIC DNA]</scope>
    <source>
        <strain evidence="15 16">HTCC2654</strain>
    </source>
</reference>
<dbReference type="GO" id="GO:0022904">
    <property type="term" value="P:respiratory electron transport chain"/>
    <property type="evidence" value="ECO:0007669"/>
    <property type="project" value="InterPro"/>
</dbReference>
<dbReference type="GO" id="GO:0009055">
    <property type="term" value="F:electron transfer activity"/>
    <property type="evidence" value="ECO:0007669"/>
    <property type="project" value="InterPro"/>
</dbReference>
<gene>
    <name evidence="15" type="ORF">RB2654_18076</name>
</gene>
<keyword evidence="11 13" id="KW-0472">Membrane</keyword>
<evidence type="ECO:0000256" key="13">
    <source>
        <dbReference type="SAM" id="Phobius"/>
    </source>
</evidence>
<name>A3VL84_9RHOB</name>
<keyword evidence="7" id="KW-0479">Metal-binding</keyword>
<dbReference type="EMBL" id="AAMT01000021">
    <property type="protein sequence ID" value="EAQ11003.1"/>
    <property type="molecule type" value="Genomic_DNA"/>
</dbReference>
<feature type="transmembrane region" description="Helical" evidence="13">
    <location>
        <begin position="95"/>
        <end position="116"/>
    </location>
</feature>
<keyword evidence="6 13" id="KW-0812">Transmembrane</keyword>
<dbReference type="Proteomes" id="UP000002931">
    <property type="component" value="Unassembled WGS sequence"/>
</dbReference>
<dbReference type="STRING" id="314271.RB2654_18076"/>
<keyword evidence="8" id="KW-0249">Electron transport</keyword>
<dbReference type="InterPro" id="IPR016174">
    <property type="entry name" value="Di-haem_cyt_TM"/>
</dbReference>
<evidence type="ECO:0000256" key="7">
    <source>
        <dbReference type="ARBA" id="ARBA00022723"/>
    </source>
</evidence>
<dbReference type="OrthoDB" id="8156287at2"/>
<accession>A3VL84</accession>
<dbReference type="HOGENOM" id="CLU_095321_2_1_5"/>
<feature type="transmembrane region" description="Helical" evidence="13">
    <location>
        <begin position="49"/>
        <end position="69"/>
    </location>
</feature>
<keyword evidence="3" id="KW-0813">Transport</keyword>
<dbReference type="SUPFAM" id="SSF81342">
    <property type="entry name" value="Transmembrane di-heme cytochromes"/>
    <property type="match status" value="1"/>
</dbReference>
<keyword evidence="9 13" id="KW-1133">Transmembrane helix</keyword>
<feature type="domain" description="Cytochrome b561 bacterial/Ni-hydrogenase" evidence="14">
    <location>
        <begin position="5"/>
        <end position="158"/>
    </location>
</feature>
<dbReference type="GO" id="GO:0046872">
    <property type="term" value="F:metal ion binding"/>
    <property type="evidence" value="ECO:0007669"/>
    <property type="project" value="UniProtKB-KW"/>
</dbReference>
<comment type="subcellular location">
    <subcellularLocation>
        <location evidence="2">Cell membrane</location>
        <topology evidence="2">Multi-pass membrane protein</topology>
    </subcellularLocation>
</comment>
<evidence type="ECO:0000256" key="1">
    <source>
        <dbReference type="ARBA" id="ARBA00001970"/>
    </source>
</evidence>
<evidence type="ECO:0000259" key="14">
    <source>
        <dbReference type="Pfam" id="PF01292"/>
    </source>
</evidence>
<dbReference type="GO" id="GO:0005886">
    <property type="term" value="C:plasma membrane"/>
    <property type="evidence" value="ECO:0007669"/>
    <property type="project" value="UniProtKB-SubCell"/>
</dbReference>
<evidence type="ECO:0000256" key="2">
    <source>
        <dbReference type="ARBA" id="ARBA00004651"/>
    </source>
</evidence>
<evidence type="ECO:0000313" key="15">
    <source>
        <dbReference type="EMBL" id="EAQ11003.1"/>
    </source>
</evidence>
<dbReference type="Pfam" id="PF01292">
    <property type="entry name" value="Ni_hydr_CYTB"/>
    <property type="match status" value="1"/>
</dbReference>
<keyword evidence="4" id="KW-1003">Cell membrane</keyword>
<sequence>MPHGYTRTQIILHWAIFLLIAAQFVFHDAMSEAWRSLMRTGGYEANALVAQHVFTGLAVLALAIWRLAIKLRRGAPPLPENEPAVLKLAAHATHVTLYLLMILVPVSGAVAWFGGIENAAEGHELLKTVLLIVVLIHFLGAVAQRVIFKSDVMTRMVRPNP</sequence>
<evidence type="ECO:0000256" key="5">
    <source>
        <dbReference type="ARBA" id="ARBA00022617"/>
    </source>
</evidence>
<dbReference type="InterPro" id="IPR052168">
    <property type="entry name" value="Cytochrome_b561_oxidase"/>
</dbReference>
<evidence type="ECO:0000256" key="8">
    <source>
        <dbReference type="ARBA" id="ARBA00022982"/>
    </source>
</evidence>
<evidence type="ECO:0000256" key="10">
    <source>
        <dbReference type="ARBA" id="ARBA00023004"/>
    </source>
</evidence>
<dbReference type="RefSeq" id="WP_008334179.1">
    <property type="nucleotide sequence ID" value="NZ_CH902578.1"/>
</dbReference>
<evidence type="ECO:0000256" key="9">
    <source>
        <dbReference type="ARBA" id="ARBA00022989"/>
    </source>
</evidence>
<comment type="similarity">
    <text evidence="12">Belongs to the cytochrome b561 family.</text>
</comment>
<dbReference type="GO" id="GO:0020037">
    <property type="term" value="F:heme binding"/>
    <property type="evidence" value="ECO:0007669"/>
    <property type="project" value="TreeGrafter"/>
</dbReference>
<keyword evidence="5" id="KW-0349">Heme</keyword>